<keyword evidence="3" id="KW-1185">Reference proteome</keyword>
<comment type="caution">
    <text evidence="2">The sequence shown here is derived from an EMBL/GenBank/DDBJ whole genome shotgun (WGS) entry which is preliminary data.</text>
</comment>
<dbReference type="InterPro" id="IPR014044">
    <property type="entry name" value="CAP_dom"/>
</dbReference>
<accession>A0AAQ4D2F0</accession>
<dbReference type="Gene3D" id="3.40.33.10">
    <property type="entry name" value="CAP"/>
    <property type="match status" value="1"/>
</dbReference>
<organism evidence="2 3">
    <name type="scientific">Amblyomma americanum</name>
    <name type="common">Lone star tick</name>
    <dbReference type="NCBI Taxonomy" id="6943"/>
    <lineage>
        <taxon>Eukaryota</taxon>
        <taxon>Metazoa</taxon>
        <taxon>Ecdysozoa</taxon>
        <taxon>Arthropoda</taxon>
        <taxon>Chelicerata</taxon>
        <taxon>Arachnida</taxon>
        <taxon>Acari</taxon>
        <taxon>Parasitiformes</taxon>
        <taxon>Ixodida</taxon>
        <taxon>Ixodoidea</taxon>
        <taxon>Ixodidae</taxon>
        <taxon>Amblyomminae</taxon>
        <taxon>Amblyomma</taxon>
    </lineage>
</organism>
<dbReference type="SUPFAM" id="SSF55797">
    <property type="entry name" value="PR-1-like"/>
    <property type="match status" value="1"/>
</dbReference>
<gene>
    <name evidence="2" type="ORF">V5799_000658</name>
</gene>
<evidence type="ECO:0000259" key="1">
    <source>
        <dbReference type="Pfam" id="PF00188"/>
    </source>
</evidence>
<evidence type="ECO:0000313" key="2">
    <source>
        <dbReference type="EMBL" id="KAK8756640.1"/>
    </source>
</evidence>
<feature type="non-terminal residue" evidence="2">
    <location>
        <position position="73"/>
    </location>
</feature>
<dbReference type="AlphaFoldDB" id="A0AAQ4D2F0"/>
<sequence length="73" mass="8302">MTKSVLTPEETVALLKKHNEFRSDIATGKVEKYPKAADMNRLVWDENLAKKAYKTAEFCDLTREGKDEDLKAA</sequence>
<name>A0AAQ4D2F0_AMBAM</name>
<proteinExistence type="predicted"/>
<dbReference type="Pfam" id="PF00188">
    <property type="entry name" value="CAP"/>
    <property type="match status" value="1"/>
</dbReference>
<dbReference type="EMBL" id="JARKHS020036043">
    <property type="protein sequence ID" value="KAK8756640.1"/>
    <property type="molecule type" value="Genomic_DNA"/>
</dbReference>
<dbReference type="InterPro" id="IPR035940">
    <property type="entry name" value="CAP_sf"/>
</dbReference>
<protein>
    <recommendedName>
        <fullName evidence="1">SCP domain-containing protein</fullName>
    </recommendedName>
</protein>
<reference evidence="2 3" key="1">
    <citation type="journal article" date="2023" name="Arcadia Sci">
        <title>De novo assembly of a long-read Amblyomma americanum tick genome.</title>
        <authorList>
            <person name="Chou S."/>
            <person name="Poskanzer K.E."/>
            <person name="Rollins M."/>
            <person name="Thuy-Boun P.S."/>
        </authorList>
    </citation>
    <scope>NUCLEOTIDE SEQUENCE [LARGE SCALE GENOMIC DNA]</scope>
    <source>
        <strain evidence="2">F_SG_1</strain>
        <tissue evidence="2">Salivary glands</tissue>
    </source>
</reference>
<feature type="domain" description="SCP" evidence="1">
    <location>
        <begin position="15"/>
        <end position="62"/>
    </location>
</feature>
<evidence type="ECO:0000313" key="3">
    <source>
        <dbReference type="Proteomes" id="UP001321473"/>
    </source>
</evidence>
<dbReference type="CDD" id="cd05380">
    <property type="entry name" value="CAP_euk"/>
    <property type="match status" value="1"/>
</dbReference>
<dbReference type="Proteomes" id="UP001321473">
    <property type="component" value="Unassembled WGS sequence"/>
</dbReference>